<dbReference type="EMBL" id="CAKOFQ010007485">
    <property type="protein sequence ID" value="CAH2002195.1"/>
    <property type="molecule type" value="Genomic_DNA"/>
</dbReference>
<evidence type="ECO:0000256" key="1">
    <source>
        <dbReference type="SAM" id="MobiDB-lite"/>
    </source>
</evidence>
<reference evidence="2" key="1">
    <citation type="submission" date="2022-03" db="EMBL/GenBank/DDBJ databases">
        <authorList>
            <person name="Sayadi A."/>
        </authorList>
    </citation>
    <scope>NUCLEOTIDE SEQUENCE</scope>
</reference>
<feature type="region of interest" description="Disordered" evidence="1">
    <location>
        <begin position="62"/>
        <end position="88"/>
    </location>
</feature>
<name>A0A9P0PXJ6_ACAOB</name>
<sequence length="88" mass="10059">MPMIILPDLSLDSRPVSNEHLYKKQSFVHVSEQSLESNSESCSALQEDEYLNVLRASSQQNIFSGNIPKHDANKDTSRKRKNEVLRND</sequence>
<accession>A0A9P0PXJ6</accession>
<comment type="caution">
    <text evidence="2">The sequence shown here is derived from an EMBL/GenBank/DDBJ whole genome shotgun (WGS) entry which is preliminary data.</text>
</comment>
<dbReference type="AlphaFoldDB" id="A0A9P0PXJ6"/>
<gene>
    <name evidence="2" type="ORF">ACAOBT_LOCUS26657</name>
</gene>
<keyword evidence="3" id="KW-1185">Reference proteome</keyword>
<evidence type="ECO:0000313" key="3">
    <source>
        <dbReference type="Proteomes" id="UP001152888"/>
    </source>
</evidence>
<dbReference type="Proteomes" id="UP001152888">
    <property type="component" value="Unassembled WGS sequence"/>
</dbReference>
<proteinExistence type="predicted"/>
<evidence type="ECO:0000313" key="2">
    <source>
        <dbReference type="EMBL" id="CAH2002195.1"/>
    </source>
</evidence>
<protein>
    <submittedName>
        <fullName evidence="2">Uncharacterized protein</fullName>
    </submittedName>
</protein>
<dbReference type="OrthoDB" id="6786382at2759"/>
<feature type="compositionally biased region" description="Basic and acidic residues" evidence="1">
    <location>
        <begin position="68"/>
        <end position="88"/>
    </location>
</feature>
<organism evidence="2 3">
    <name type="scientific">Acanthoscelides obtectus</name>
    <name type="common">Bean weevil</name>
    <name type="synonym">Bruchus obtectus</name>
    <dbReference type="NCBI Taxonomy" id="200917"/>
    <lineage>
        <taxon>Eukaryota</taxon>
        <taxon>Metazoa</taxon>
        <taxon>Ecdysozoa</taxon>
        <taxon>Arthropoda</taxon>
        <taxon>Hexapoda</taxon>
        <taxon>Insecta</taxon>
        <taxon>Pterygota</taxon>
        <taxon>Neoptera</taxon>
        <taxon>Endopterygota</taxon>
        <taxon>Coleoptera</taxon>
        <taxon>Polyphaga</taxon>
        <taxon>Cucujiformia</taxon>
        <taxon>Chrysomeloidea</taxon>
        <taxon>Chrysomelidae</taxon>
        <taxon>Bruchinae</taxon>
        <taxon>Bruchini</taxon>
        <taxon>Acanthoscelides</taxon>
    </lineage>
</organism>